<dbReference type="Proteomes" id="UP001153334">
    <property type="component" value="Unassembled WGS sequence"/>
</dbReference>
<protein>
    <submittedName>
        <fullName evidence="1">Uncharacterized protein</fullName>
    </submittedName>
</protein>
<sequence length="212" mass="24117">MAHALISHARCITTANLGIAVFAFPVAILWKSRINLRQKLGLTVLFSLVFVTIAITLKGQEQEVTFTWFWFYTEFSVAIIIACILSFRSLFVHQENKAQGRMREQQRLEQAQEIRKGWRLRARQFHDSLITTCKNLEGWSDSDASTVSVFGLPKPQSGMMTVDFEDDANWTRGIQNTEAHVLVERSVSVQSLIRRPAEMHVRGGAVDRDGLH</sequence>
<evidence type="ECO:0000313" key="2">
    <source>
        <dbReference type="Proteomes" id="UP001153334"/>
    </source>
</evidence>
<dbReference type="EMBL" id="JAPESX010000280">
    <property type="protein sequence ID" value="KAJ8122155.1"/>
    <property type="molecule type" value="Genomic_DNA"/>
</dbReference>
<accession>A0ACC2J429</accession>
<evidence type="ECO:0000313" key="1">
    <source>
        <dbReference type="EMBL" id="KAJ8122155.1"/>
    </source>
</evidence>
<comment type="caution">
    <text evidence="1">The sequence shown here is derived from an EMBL/GenBank/DDBJ whole genome shotgun (WGS) entry which is preliminary data.</text>
</comment>
<keyword evidence="2" id="KW-1185">Reference proteome</keyword>
<gene>
    <name evidence="1" type="ORF">ONZ43_g1578</name>
</gene>
<proteinExistence type="predicted"/>
<reference evidence="1" key="1">
    <citation type="submission" date="2022-11" db="EMBL/GenBank/DDBJ databases">
        <title>Genome Sequence of Nemania bipapillata.</title>
        <authorList>
            <person name="Buettner E."/>
        </authorList>
    </citation>
    <scope>NUCLEOTIDE SEQUENCE</scope>
    <source>
        <strain evidence="1">CP14</strain>
    </source>
</reference>
<organism evidence="1 2">
    <name type="scientific">Nemania bipapillata</name>
    <dbReference type="NCBI Taxonomy" id="110536"/>
    <lineage>
        <taxon>Eukaryota</taxon>
        <taxon>Fungi</taxon>
        <taxon>Dikarya</taxon>
        <taxon>Ascomycota</taxon>
        <taxon>Pezizomycotina</taxon>
        <taxon>Sordariomycetes</taxon>
        <taxon>Xylariomycetidae</taxon>
        <taxon>Xylariales</taxon>
        <taxon>Xylariaceae</taxon>
        <taxon>Nemania</taxon>
    </lineage>
</organism>
<name>A0ACC2J429_9PEZI</name>